<organism evidence="1 2">
    <name type="scientific">Kitasatospora cheerisanensis KCTC 2395</name>
    <dbReference type="NCBI Taxonomy" id="1348663"/>
    <lineage>
        <taxon>Bacteria</taxon>
        <taxon>Bacillati</taxon>
        <taxon>Actinomycetota</taxon>
        <taxon>Actinomycetes</taxon>
        <taxon>Kitasatosporales</taxon>
        <taxon>Streptomycetaceae</taxon>
        <taxon>Kitasatospora</taxon>
    </lineage>
</organism>
<evidence type="ECO:0000313" key="2">
    <source>
        <dbReference type="Proteomes" id="UP000027178"/>
    </source>
</evidence>
<evidence type="ECO:0000313" key="1">
    <source>
        <dbReference type="EMBL" id="KDN86560.1"/>
    </source>
</evidence>
<name>A0A066Z8Q3_9ACTN</name>
<dbReference type="AlphaFoldDB" id="A0A066Z8Q3"/>
<protein>
    <submittedName>
        <fullName evidence="1">Uncharacterized protein</fullName>
    </submittedName>
</protein>
<sequence length="54" mass="5435">MGPCRGGWRARRRAGVTTVLLLSGAAVRRCTCFGAGGAVPLLPSGDGGAVPLLR</sequence>
<dbReference type="HOGENOM" id="CLU_3044310_0_0_11"/>
<gene>
    <name evidence="1" type="ORF">KCH_16560</name>
</gene>
<proteinExistence type="predicted"/>
<reference evidence="1 2" key="1">
    <citation type="submission" date="2014-05" db="EMBL/GenBank/DDBJ databases">
        <title>Draft Genome Sequence of Kitasatospora cheerisanensis KCTC 2395.</title>
        <authorList>
            <person name="Nam D.H."/>
        </authorList>
    </citation>
    <scope>NUCLEOTIDE SEQUENCE [LARGE SCALE GENOMIC DNA]</scope>
    <source>
        <strain evidence="1 2">KCTC 2395</strain>
    </source>
</reference>
<keyword evidence="2" id="KW-1185">Reference proteome</keyword>
<dbReference type="Proteomes" id="UP000027178">
    <property type="component" value="Unassembled WGS sequence"/>
</dbReference>
<dbReference type="EMBL" id="JNBY01000068">
    <property type="protein sequence ID" value="KDN86560.1"/>
    <property type="molecule type" value="Genomic_DNA"/>
</dbReference>
<accession>A0A066Z8Q3</accession>
<comment type="caution">
    <text evidence="1">The sequence shown here is derived from an EMBL/GenBank/DDBJ whole genome shotgun (WGS) entry which is preliminary data.</text>
</comment>